<proteinExistence type="predicted"/>
<keyword evidence="5" id="KW-0067">ATP-binding</keyword>
<evidence type="ECO:0000256" key="3">
    <source>
        <dbReference type="ARBA" id="ARBA00022801"/>
    </source>
</evidence>
<dbReference type="SUPFAM" id="SSF52540">
    <property type="entry name" value="P-loop containing nucleoside triphosphate hydrolases"/>
    <property type="match status" value="1"/>
</dbReference>
<dbReference type="eggNOG" id="COG1201">
    <property type="taxonomic scope" value="Bacteria"/>
</dbReference>
<feature type="compositionally biased region" description="Pro residues" evidence="9">
    <location>
        <begin position="1256"/>
        <end position="1277"/>
    </location>
</feature>
<feature type="domain" description="Helicase ATP-binding" evidence="10">
    <location>
        <begin position="88"/>
        <end position="281"/>
    </location>
</feature>
<dbReference type="GO" id="GO:0005524">
    <property type="term" value="F:ATP binding"/>
    <property type="evidence" value="ECO:0007669"/>
    <property type="project" value="UniProtKB-KW"/>
</dbReference>
<dbReference type="InterPro" id="IPR055368">
    <property type="entry name" value="WH3_Lhr"/>
</dbReference>
<dbReference type="Pfam" id="PF00270">
    <property type="entry name" value="DEAD"/>
    <property type="match status" value="1"/>
</dbReference>
<dbReference type="InterPro" id="IPR045628">
    <property type="entry name" value="Lhr_WH_dom"/>
</dbReference>
<feature type="region of interest" description="Disordered" evidence="9">
    <location>
        <begin position="1209"/>
        <end position="1609"/>
    </location>
</feature>
<keyword evidence="4 12" id="KW-0347">Helicase</keyword>
<dbReference type="InterPro" id="IPR014001">
    <property type="entry name" value="Helicase_ATP-bd"/>
</dbReference>
<organism evidence="12 13">
    <name type="scientific">Streptomyces viridochromogenes (strain DSM 40736 / JCM 4977 / BCRC 1201 / Tue 494)</name>
    <dbReference type="NCBI Taxonomy" id="591159"/>
    <lineage>
        <taxon>Bacteria</taxon>
        <taxon>Bacillati</taxon>
        <taxon>Actinomycetota</taxon>
        <taxon>Actinomycetes</taxon>
        <taxon>Kitasatosporales</taxon>
        <taxon>Streptomycetaceae</taxon>
        <taxon>Streptomyces</taxon>
    </lineage>
</organism>
<dbReference type="InterPro" id="IPR003593">
    <property type="entry name" value="AAA+_ATPase"/>
</dbReference>
<dbReference type="PROSITE" id="PS51192">
    <property type="entry name" value="HELICASE_ATP_BIND_1"/>
    <property type="match status" value="1"/>
</dbReference>
<dbReference type="CDD" id="cd17922">
    <property type="entry name" value="DEXHc_LHR-like"/>
    <property type="match status" value="1"/>
</dbReference>
<dbReference type="Pfam" id="PF19306">
    <property type="entry name" value="WHD_Lhr"/>
    <property type="match status" value="1"/>
</dbReference>
<feature type="compositionally biased region" description="Gly residues" evidence="9">
    <location>
        <begin position="1598"/>
        <end position="1609"/>
    </location>
</feature>
<dbReference type="PROSITE" id="PS51194">
    <property type="entry name" value="HELICASE_CTER"/>
    <property type="match status" value="1"/>
</dbReference>
<evidence type="ECO:0000256" key="6">
    <source>
        <dbReference type="ARBA" id="ARBA00023125"/>
    </source>
</evidence>
<dbReference type="SMART" id="SM00487">
    <property type="entry name" value="DEXDc"/>
    <property type="match status" value="1"/>
</dbReference>
<dbReference type="GO" id="GO:0016887">
    <property type="term" value="F:ATP hydrolysis activity"/>
    <property type="evidence" value="ECO:0007669"/>
    <property type="project" value="TreeGrafter"/>
</dbReference>
<feature type="compositionally biased region" description="Low complexity" evidence="9">
    <location>
        <begin position="1417"/>
        <end position="1426"/>
    </location>
</feature>
<evidence type="ECO:0000256" key="4">
    <source>
        <dbReference type="ARBA" id="ARBA00022806"/>
    </source>
</evidence>
<evidence type="ECO:0000256" key="1">
    <source>
        <dbReference type="ARBA" id="ARBA00022741"/>
    </source>
</evidence>
<dbReference type="GO" id="GO:0004386">
    <property type="term" value="F:helicase activity"/>
    <property type="evidence" value="ECO:0007669"/>
    <property type="project" value="UniProtKB-KW"/>
</dbReference>
<dbReference type="SMART" id="SM00382">
    <property type="entry name" value="AAA"/>
    <property type="match status" value="1"/>
</dbReference>
<dbReference type="InterPro" id="IPR011545">
    <property type="entry name" value="DEAD/DEAH_box_helicase_dom"/>
</dbReference>
<feature type="compositionally biased region" description="Low complexity" evidence="9">
    <location>
        <begin position="1380"/>
        <end position="1393"/>
    </location>
</feature>
<accession>D9WY66</accession>
<keyword evidence="8" id="KW-0413">Isomerase</keyword>
<evidence type="ECO:0000313" key="13">
    <source>
        <dbReference type="Proteomes" id="UP000004184"/>
    </source>
</evidence>
<dbReference type="Pfam" id="PF00271">
    <property type="entry name" value="Helicase_C"/>
    <property type="match status" value="1"/>
</dbReference>
<dbReference type="InterPro" id="IPR052511">
    <property type="entry name" value="ATP-dep_Helicase"/>
</dbReference>
<keyword evidence="3" id="KW-0378">Hydrolase</keyword>
<keyword evidence="6" id="KW-0238">DNA-binding</keyword>
<feature type="domain" description="Helicase C-terminal" evidence="11">
    <location>
        <begin position="328"/>
        <end position="503"/>
    </location>
</feature>
<keyword evidence="13" id="KW-1185">Reference proteome</keyword>
<dbReference type="PANTHER" id="PTHR47962">
    <property type="entry name" value="ATP-DEPENDENT HELICASE LHR-RELATED-RELATED"/>
    <property type="match status" value="1"/>
</dbReference>
<feature type="compositionally biased region" description="Basic residues" evidence="9">
    <location>
        <begin position="1438"/>
        <end position="1466"/>
    </location>
</feature>
<keyword evidence="1" id="KW-0547">Nucleotide-binding</keyword>
<evidence type="ECO:0000256" key="9">
    <source>
        <dbReference type="SAM" id="MobiDB-lite"/>
    </source>
</evidence>
<dbReference type="Gene3D" id="3.40.50.300">
    <property type="entry name" value="P-loop containing nucleotide triphosphate hydrolases"/>
    <property type="match status" value="2"/>
</dbReference>
<evidence type="ECO:0000259" key="11">
    <source>
        <dbReference type="PROSITE" id="PS51194"/>
    </source>
</evidence>
<evidence type="ECO:0000313" key="12">
    <source>
        <dbReference type="EMBL" id="EFL35279.1"/>
    </source>
</evidence>
<dbReference type="GO" id="GO:0003677">
    <property type="term" value="F:DNA binding"/>
    <property type="evidence" value="ECO:0007669"/>
    <property type="project" value="UniProtKB-KW"/>
</dbReference>
<evidence type="ECO:0000256" key="5">
    <source>
        <dbReference type="ARBA" id="ARBA00022840"/>
    </source>
</evidence>
<dbReference type="InterPro" id="IPR013701">
    <property type="entry name" value="Lhr-like_DEAD/DEAH_assoc"/>
</dbReference>
<dbReference type="CDD" id="cd18796">
    <property type="entry name" value="SF2_C_LHR"/>
    <property type="match status" value="1"/>
</dbReference>
<dbReference type="Pfam" id="PF23235">
    <property type="entry name" value="WHD_3rd_Lhr"/>
    <property type="match status" value="1"/>
</dbReference>
<dbReference type="InterPro" id="IPR027417">
    <property type="entry name" value="P-loop_NTPase"/>
</dbReference>
<dbReference type="PANTHER" id="PTHR47962:SF5">
    <property type="entry name" value="ATP-DEPENDENT HELICASE LHR-RELATED"/>
    <property type="match status" value="1"/>
</dbReference>
<evidence type="ECO:0000256" key="8">
    <source>
        <dbReference type="ARBA" id="ARBA00023235"/>
    </source>
</evidence>
<gene>
    <name evidence="12" type="ORF">SSQG_05796</name>
</gene>
<dbReference type="Pfam" id="PF23236">
    <property type="entry name" value="WHD_2nd_Lhr"/>
    <property type="match status" value="1"/>
</dbReference>
<feature type="compositionally biased region" description="Low complexity" evidence="9">
    <location>
        <begin position="1239"/>
        <end position="1251"/>
    </location>
</feature>
<dbReference type="SMART" id="SM00490">
    <property type="entry name" value="HELICc"/>
    <property type="match status" value="1"/>
</dbReference>
<feature type="compositionally biased region" description="Basic residues" evidence="9">
    <location>
        <begin position="1495"/>
        <end position="1518"/>
    </location>
</feature>
<keyword evidence="7" id="KW-0234">DNA repair</keyword>
<evidence type="ECO:0000256" key="7">
    <source>
        <dbReference type="ARBA" id="ARBA00023204"/>
    </source>
</evidence>
<keyword evidence="2" id="KW-0227">DNA damage</keyword>
<name>D9WY66_STRVT</name>
<dbReference type="STRING" id="591159.SSQG_05796"/>
<dbReference type="HOGENOM" id="CLU_002025_5_0_11"/>
<dbReference type="InterPro" id="IPR055369">
    <property type="entry name" value="WH2_Lhr"/>
</dbReference>
<sequence length="1609" mass="174265">MPHERLPHVTGPQQIHTRQLVVLPVPRPLAHTAIVPLHHGRRPVVSAEVHDGPMASHAHRALDTFSPATRAWFTGAFSAPTTAQTGAWQAIHEGSDVLVVAPTGSGKTLAAFLAALDQLASTPPPADPKKRCRVLYVSPLKALAVDVERNLRSPLTGIRQESVRLGLPEPEVKVGIRSGDTPAAERRALSTRPPDILITTPESLFLMLTSATRDALTGVDTVILDEVHAVAGTKRGAHLALSLERLDELLPKPARRIGLSATVRPVDEVARFLSPRRKVEIVQPESGKEFDLSVVVPVEDLGELGGSPVTDGSEGAERPSIWPHVEERITDLVQAHRSTIVFANSRRLAERLCNRLNEIAYERATGEPLDEHHSPAELMGGSGAAQGAPQVIARAHHGSVSKEQRALVEEDLKAGRLPAVVATSSLELGIDMGAVDLVVQVESPPSVASGLQRVGRAGHQVGAVSTGVVFPKYRGDLVQAAVVTERMRTGAIESLRVPANPLDVLAQQVVAMTAMDSWQFDDLLAAVRRAAPFASLPESAFTAVLDMLAGRYPSDAFAELRPRVVWDRVTGEITGRPGAQRLAVTSGGTIPDRGLFGVFLAGADPKKGGGRVGELDEEMVYESRVGDVFTLGTSSWRIEDITRDRVLVSPAPGVPGRLPFWKGDQLGRPLELGRAVGAFLREVGSLSEEDARFRLVAAGLDAWAADNVLSYLAEQREACGHVPDDRTIVVERFRDELGDWRVVVHSPFGAQVHAPWALALGAKLSERYGMDAQVMHADDGIVLRLPDADLMGLDLLDQEPVKMGREYDAEQAPVGAADVVFDKGEVDQVVTDQVGSSALFASRFRECAARALLLPRRNPGKRTPLWQQRQRASQLLQVASEFGSFPIVLEAVRECLQDVFDVPGLVELMGDLESRKVRLVEVTTAEPSPFARSLLFGYVAQFLYEGDSPLAERRAAALSLDSRLLAELLGQAELRELLDAEVLTELERELQWLTEDRRVKDAEGVADILRLLGPLTDAELAERGAEPQWAQELAGARRAIRVRVGGADHWAAIEDAGRLRDALGTALPVGVPEAFTEPVKDPLGDLLARYARTHDPFTSAKAAARFGLGTAVTEGALQRLAAAGRVVQGEFHPAGIGQEWCDATVLRRLRRRSLAALRHELEPVPPPALAQFLPQWQHIGKGHSLRGIDGLVRAIEQMQGASVPASALEKAGPALPGGELHPGDAGRADRRRRGGVGRGRFPPRQGRLGLPLPGGRGPPAPAAPAPPGADGPAPVRPGHPVRRLRPVLPPDRRPGPRHHPPRRDRPPAGRRALGPRLVRAIDERHAHPHALPARLGPHRRFHGPPCQARGPARPLRLPDGGGPQRVPHRSADRRRPLVPAPGARAGPHGAGARPRPHPPRPARRGDQGRGLGGGCRGRVLGDVPRAGRLRGERPGPPRLRRGGSRRRTVRDGRRRGPPARGVHRPGPRPGPARPPAGPWPRPVPGPRLRGTGRLGHLHRPHRRPRAGRLHRLRRRLRGPRPPARPGRVRLTPRLSPAERPALAERRTRTVRSRFPGSPQPPRSRVPGRRPRRRRPGERVRRRPALARAPDRRRTQAGPQGGLAGGSRRR</sequence>
<reference evidence="13" key="1">
    <citation type="submission" date="2009-02" db="EMBL/GenBank/DDBJ databases">
        <title>Annotation of Streptomyces viridochromogenes strain DSM 40736.</title>
        <authorList>
            <consortium name="The Broad Institute Genome Sequencing Platform"/>
            <consortium name="Broad Institute Microbial Sequencing Center"/>
            <person name="Fischbach M."/>
            <person name="Godfrey P."/>
            <person name="Ward D."/>
            <person name="Young S."/>
            <person name="Zeng Q."/>
            <person name="Koehrsen M."/>
            <person name="Alvarado L."/>
            <person name="Berlin A.M."/>
            <person name="Bochicchio J."/>
            <person name="Borenstein D."/>
            <person name="Chapman S.B."/>
            <person name="Chen Z."/>
            <person name="Engels R."/>
            <person name="Freedman E."/>
            <person name="Gellesch M."/>
            <person name="Goldberg J."/>
            <person name="Griggs A."/>
            <person name="Gujja S."/>
            <person name="Heilman E.R."/>
            <person name="Heiman D.I."/>
            <person name="Hepburn T.A."/>
            <person name="Howarth C."/>
            <person name="Jen D."/>
            <person name="Larson L."/>
            <person name="Lewis B."/>
            <person name="Mehta T."/>
            <person name="Park D."/>
            <person name="Pearson M."/>
            <person name="Richards J."/>
            <person name="Roberts A."/>
            <person name="Saif S."/>
            <person name="Shea T.D."/>
            <person name="Shenoy N."/>
            <person name="Sisk P."/>
            <person name="Stolte C."/>
            <person name="Sykes S.N."/>
            <person name="Thomson T."/>
            <person name="Walk T."/>
            <person name="White J."/>
            <person name="Yandava C."/>
            <person name="Straight P."/>
            <person name="Clardy J."/>
            <person name="Hung D."/>
            <person name="Kolter R."/>
            <person name="Mekalanos J."/>
            <person name="Walker S."/>
            <person name="Walsh C.T."/>
            <person name="Wieland-Brown L.C."/>
            <person name="Haas B."/>
            <person name="Nusbaum C."/>
            <person name="Birren B."/>
        </authorList>
    </citation>
    <scope>NUCLEOTIDE SEQUENCE [LARGE SCALE GENOMIC DNA]</scope>
    <source>
        <strain evidence="13">DSM 40736 / JCM 4977 / BCRC 1201 / Tue 494</strain>
    </source>
</reference>
<protein>
    <submittedName>
        <fullName evidence="12">ATP-dependent DNA helicase</fullName>
    </submittedName>
</protein>
<dbReference type="GO" id="GO:0006281">
    <property type="term" value="P:DNA repair"/>
    <property type="evidence" value="ECO:0007669"/>
    <property type="project" value="UniProtKB-KW"/>
</dbReference>
<dbReference type="InterPro" id="IPR001650">
    <property type="entry name" value="Helicase_C-like"/>
</dbReference>
<evidence type="ECO:0000256" key="2">
    <source>
        <dbReference type="ARBA" id="ARBA00022763"/>
    </source>
</evidence>
<evidence type="ECO:0000259" key="10">
    <source>
        <dbReference type="PROSITE" id="PS51192"/>
    </source>
</evidence>
<feature type="compositionally biased region" description="Basic residues" evidence="9">
    <location>
        <begin position="1565"/>
        <end position="1584"/>
    </location>
</feature>
<dbReference type="EMBL" id="GG657757">
    <property type="protein sequence ID" value="EFL35279.1"/>
    <property type="molecule type" value="Genomic_DNA"/>
</dbReference>
<dbReference type="Proteomes" id="UP000004184">
    <property type="component" value="Unassembled WGS sequence"/>
</dbReference>
<feature type="compositionally biased region" description="Pro residues" evidence="9">
    <location>
        <begin position="1467"/>
        <end position="1485"/>
    </location>
</feature>
<dbReference type="Pfam" id="PF08494">
    <property type="entry name" value="DEAD_assoc"/>
    <property type="match status" value="1"/>
</dbReference>